<dbReference type="EC" id="3.4.-.-" evidence="8"/>
<dbReference type="AlphaFoldDB" id="A0A953HJS0"/>
<name>A0A953HJS0_9BACT</name>
<evidence type="ECO:0000256" key="3">
    <source>
        <dbReference type="ARBA" id="ARBA00022763"/>
    </source>
</evidence>
<protein>
    <recommendedName>
        <fullName evidence="8">Abasic site processing protein</fullName>
        <ecNumber evidence="8">3.4.-.-</ecNumber>
    </recommendedName>
</protein>
<dbReference type="GO" id="GO:0008233">
    <property type="term" value="F:peptidase activity"/>
    <property type="evidence" value="ECO:0007669"/>
    <property type="project" value="UniProtKB-KW"/>
</dbReference>
<dbReference type="Proteomes" id="UP000753961">
    <property type="component" value="Unassembled WGS sequence"/>
</dbReference>
<gene>
    <name evidence="9" type="ORF">KUV50_03360</name>
</gene>
<comment type="caution">
    <text evidence="9">The sequence shown here is derived from an EMBL/GenBank/DDBJ whole genome shotgun (WGS) entry which is preliminary data.</text>
</comment>
<evidence type="ECO:0000256" key="6">
    <source>
        <dbReference type="ARBA" id="ARBA00023125"/>
    </source>
</evidence>
<keyword evidence="7" id="KW-0456">Lyase</keyword>
<dbReference type="Pfam" id="PF02586">
    <property type="entry name" value="SRAP"/>
    <property type="match status" value="1"/>
</dbReference>
<dbReference type="GO" id="GO:0016829">
    <property type="term" value="F:lyase activity"/>
    <property type="evidence" value="ECO:0007669"/>
    <property type="project" value="UniProtKB-KW"/>
</dbReference>
<evidence type="ECO:0000313" key="10">
    <source>
        <dbReference type="Proteomes" id="UP000753961"/>
    </source>
</evidence>
<evidence type="ECO:0000256" key="2">
    <source>
        <dbReference type="ARBA" id="ARBA00022670"/>
    </source>
</evidence>
<evidence type="ECO:0000256" key="5">
    <source>
        <dbReference type="ARBA" id="ARBA00023124"/>
    </source>
</evidence>
<sequence>MCGRSSLTVTEKELEARFNASFYSEDLERYNPIPNYNMAPSQKLPVITNTDPDHINLYRWGLIPFWAKDEKIGYKMINARSETAAEKPAFRQALQKRRCIWPIDGYYEWIKKGKEKIPYRVTSNQQAIFSIAGLWESWKDETGETVHSFTVLTRASTPTMMFLHHRMPVLLPREIERDWLEESIDPTVFLEELPLFGTDELHVYRVSKQVNNVRNNHKEIIEEVEDLEQGELF</sequence>
<accession>A0A953HJS0</accession>
<evidence type="ECO:0000256" key="7">
    <source>
        <dbReference type="ARBA" id="ARBA00023239"/>
    </source>
</evidence>
<dbReference type="GO" id="GO:0006508">
    <property type="term" value="P:proteolysis"/>
    <property type="evidence" value="ECO:0007669"/>
    <property type="project" value="UniProtKB-KW"/>
</dbReference>
<comment type="similarity">
    <text evidence="1 8">Belongs to the SOS response-associated peptidase family.</text>
</comment>
<dbReference type="RefSeq" id="WP_222578682.1">
    <property type="nucleotide sequence ID" value="NZ_JAHVHU010000004.1"/>
</dbReference>
<dbReference type="SUPFAM" id="SSF143081">
    <property type="entry name" value="BB1717-like"/>
    <property type="match status" value="1"/>
</dbReference>
<keyword evidence="6" id="KW-0238">DNA-binding</keyword>
<proteinExistence type="inferred from homology"/>
<evidence type="ECO:0000256" key="1">
    <source>
        <dbReference type="ARBA" id="ARBA00008136"/>
    </source>
</evidence>
<keyword evidence="2 8" id="KW-0645">Protease</keyword>
<dbReference type="PANTHER" id="PTHR13604:SF0">
    <property type="entry name" value="ABASIC SITE PROCESSING PROTEIN HMCES"/>
    <property type="match status" value="1"/>
</dbReference>
<keyword evidence="10" id="KW-1185">Reference proteome</keyword>
<dbReference type="PANTHER" id="PTHR13604">
    <property type="entry name" value="DC12-RELATED"/>
    <property type="match status" value="1"/>
</dbReference>
<dbReference type="InterPro" id="IPR036590">
    <property type="entry name" value="SRAP-like"/>
</dbReference>
<reference evidence="9" key="1">
    <citation type="submission" date="2021-06" db="EMBL/GenBank/DDBJ databases">
        <title>44 bacteria genomes isolated from Dapeng, Shenzhen.</title>
        <authorList>
            <person name="Zheng W."/>
            <person name="Yu S."/>
            <person name="Huang Y."/>
        </authorList>
    </citation>
    <scope>NUCLEOTIDE SEQUENCE</scope>
    <source>
        <strain evidence="9">DP5N28-2</strain>
    </source>
</reference>
<evidence type="ECO:0000256" key="8">
    <source>
        <dbReference type="RuleBase" id="RU364100"/>
    </source>
</evidence>
<dbReference type="GO" id="GO:0106300">
    <property type="term" value="P:protein-DNA covalent cross-linking repair"/>
    <property type="evidence" value="ECO:0007669"/>
    <property type="project" value="InterPro"/>
</dbReference>
<evidence type="ECO:0000313" key="9">
    <source>
        <dbReference type="EMBL" id="MBY5957159.1"/>
    </source>
</evidence>
<dbReference type="GO" id="GO:0003697">
    <property type="term" value="F:single-stranded DNA binding"/>
    <property type="evidence" value="ECO:0007669"/>
    <property type="project" value="InterPro"/>
</dbReference>
<keyword evidence="3" id="KW-0227">DNA damage</keyword>
<dbReference type="EMBL" id="JAHVHU010000004">
    <property type="protein sequence ID" value="MBY5957159.1"/>
    <property type="molecule type" value="Genomic_DNA"/>
</dbReference>
<keyword evidence="4 8" id="KW-0378">Hydrolase</keyword>
<organism evidence="9 10">
    <name type="scientific">Membranihabitans marinus</name>
    <dbReference type="NCBI Taxonomy" id="1227546"/>
    <lineage>
        <taxon>Bacteria</taxon>
        <taxon>Pseudomonadati</taxon>
        <taxon>Bacteroidota</taxon>
        <taxon>Saprospiria</taxon>
        <taxon>Saprospirales</taxon>
        <taxon>Saprospiraceae</taxon>
        <taxon>Membranihabitans</taxon>
    </lineage>
</organism>
<dbReference type="Gene3D" id="3.90.1680.10">
    <property type="entry name" value="SOS response associated peptidase-like"/>
    <property type="match status" value="1"/>
</dbReference>
<keyword evidence="5" id="KW-0190">Covalent protein-DNA linkage</keyword>
<evidence type="ECO:0000256" key="4">
    <source>
        <dbReference type="ARBA" id="ARBA00022801"/>
    </source>
</evidence>
<dbReference type="InterPro" id="IPR003738">
    <property type="entry name" value="SRAP"/>
</dbReference>